<organism evidence="8 9">
    <name type="scientific">Nocardioides scoriae</name>
    <dbReference type="NCBI Taxonomy" id="642780"/>
    <lineage>
        <taxon>Bacteria</taxon>
        <taxon>Bacillati</taxon>
        <taxon>Actinomycetota</taxon>
        <taxon>Actinomycetes</taxon>
        <taxon>Propionibacteriales</taxon>
        <taxon>Nocardioidaceae</taxon>
        <taxon>Nocardioides</taxon>
    </lineage>
</organism>
<dbReference type="PROSITE" id="PS50110">
    <property type="entry name" value="RESPONSE_REGULATORY"/>
    <property type="match status" value="1"/>
</dbReference>
<sequence>MATPTPVRVLVVDDDRLVRRGLRGILAAADGIEVVAEAADGEEAVEVARSVRPDVALVDVRMPRVDGIEATRRLRRLTEPPAVVVLTSFDLDRYVWTAVQAGACGYLLKDAPEERLVAAVRAAVDGVALFDARLTVRLVASFATRASVGDQLLRVLTPRETTLLRELASGESNAGIALRLRISEATVKTHVSHILAKLGAETRVQAVVVAYESGLMDPAGPTPR</sequence>
<dbReference type="GO" id="GO:0000160">
    <property type="term" value="P:phosphorelay signal transduction system"/>
    <property type="evidence" value="ECO:0007669"/>
    <property type="project" value="InterPro"/>
</dbReference>
<dbReference type="InterPro" id="IPR001789">
    <property type="entry name" value="Sig_transdc_resp-reg_receiver"/>
</dbReference>
<dbReference type="GO" id="GO:0003677">
    <property type="term" value="F:DNA binding"/>
    <property type="evidence" value="ECO:0007669"/>
    <property type="project" value="UniProtKB-KW"/>
</dbReference>
<dbReference type="CDD" id="cd17535">
    <property type="entry name" value="REC_NarL-like"/>
    <property type="match status" value="1"/>
</dbReference>
<dbReference type="Proteomes" id="UP000198859">
    <property type="component" value="Chromosome I"/>
</dbReference>
<evidence type="ECO:0000259" key="7">
    <source>
        <dbReference type="PROSITE" id="PS50110"/>
    </source>
</evidence>
<dbReference type="InterPro" id="IPR000792">
    <property type="entry name" value="Tscrpt_reg_LuxR_C"/>
</dbReference>
<dbReference type="Gene3D" id="3.40.50.2300">
    <property type="match status" value="1"/>
</dbReference>
<dbReference type="Pfam" id="PF00072">
    <property type="entry name" value="Response_reg"/>
    <property type="match status" value="1"/>
</dbReference>
<dbReference type="InterPro" id="IPR058245">
    <property type="entry name" value="NreC/VraR/RcsB-like_REC"/>
</dbReference>
<dbReference type="SUPFAM" id="SSF46894">
    <property type="entry name" value="C-terminal effector domain of the bipartite response regulators"/>
    <property type="match status" value="1"/>
</dbReference>
<evidence type="ECO:0000256" key="4">
    <source>
        <dbReference type="ARBA" id="ARBA00023163"/>
    </source>
</evidence>
<dbReference type="STRING" id="642780.SAMN04488570_0170"/>
<dbReference type="PROSITE" id="PS50043">
    <property type="entry name" value="HTH_LUXR_2"/>
    <property type="match status" value="1"/>
</dbReference>
<evidence type="ECO:0000256" key="3">
    <source>
        <dbReference type="ARBA" id="ARBA00023125"/>
    </source>
</evidence>
<dbReference type="Pfam" id="PF00196">
    <property type="entry name" value="GerE"/>
    <property type="match status" value="1"/>
</dbReference>
<dbReference type="AlphaFoldDB" id="A0A1H1LDV9"/>
<reference evidence="9" key="1">
    <citation type="submission" date="2016-10" db="EMBL/GenBank/DDBJ databases">
        <authorList>
            <person name="Varghese N."/>
            <person name="Submissions S."/>
        </authorList>
    </citation>
    <scope>NUCLEOTIDE SEQUENCE [LARGE SCALE GENOMIC DNA]</scope>
    <source>
        <strain evidence="9">DSM 22127</strain>
    </source>
</reference>
<evidence type="ECO:0000313" key="9">
    <source>
        <dbReference type="Proteomes" id="UP000198859"/>
    </source>
</evidence>
<keyword evidence="9" id="KW-1185">Reference proteome</keyword>
<keyword evidence="4" id="KW-0804">Transcription</keyword>
<dbReference type="PANTHER" id="PTHR43214">
    <property type="entry name" value="TWO-COMPONENT RESPONSE REGULATOR"/>
    <property type="match status" value="1"/>
</dbReference>
<feature type="domain" description="HTH luxR-type" evidence="6">
    <location>
        <begin position="149"/>
        <end position="214"/>
    </location>
</feature>
<keyword evidence="2" id="KW-0805">Transcription regulation</keyword>
<dbReference type="PROSITE" id="PS00622">
    <property type="entry name" value="HTH_LUXR_1"/>
    <property type="match status" value="1"/>
</dbReference>
<evidence type="ECO:0000313" key="8">
    <source>
        <dbReference type="EMBL" id="SDR72597.1"/>
    </source>
</evidence>
<dbReference type="PRINTS" id="PR00038">
    <property type="entry name" value="HTHLUXR"/>
</dbReference>
<proteinExistence type="predicted"/>
<dbReference type="PANTHER" id="PTHR43214:SF24">
    <property type="entry name" value="TRANSCRIPTIONAL REGULATORY PROTEIN NARL-RELATED"/>
    <property type="match status" value="1"/>
</dbReference>
<dbReference type="SUPFAM" id="SSF52172">
    <property type="entry name" value="CheY-like"/>
    <property type="match status" value="1"/>
</dbReference>
<dbReference type="InterPro" id="IPR016032">
    <property type="entry name" value="Sig_transdc_resp-reg_C-effctor"/>
</dbReference>
<gene>
    <name evidence="8" type="ORF">SAMN04488570_0170</name>
</gene>
<evidence type="ECO:0000256" key="1">
    <source>
        <dbReference type="ARBA" id="ARBA00022553"/>
    </source>
</evidence>
<dbReference type="EMBL" id="LT629757">
    <property type="protein sequence ID" value="SDR72597.1"/>
    <property type="molecule type" value="Genomic_DNA"/>
</dbReference>
<dbReference type="RefSeq" id="WP_091725154.1">
    <property type="nucleotide sequence ID" value="NZ_LT629757.1"/>
</dbReference>
<keyword evidence="1 5" id="KW-0597">Phosphoprotein</keyword>
<evidence type="ECO:0000259" key="6">
    <source>
        <dbReference type="PROSITE" id="PS50043"/>
    </source>
</evidence>
<dbReference type="CDD" id="cd06170">
    <property type="entry name" value="LuxR_C_like"/>
    <property type="match status" value="1"/>
</dbReference>
<keyword evidence="3 8" id="KW-0238">DNA-binding</keyword>
<feature type="domain" description="Response regulatory" evidence="7">
    <location>
        <begin position="8"/>
        <end position="124"/>
    </location>
</feature>
<dbReference type="SMART" id="SM00421">
    <property type="entry name" value="HTH_LUXR"/>
    <property type="match status" value="1"/>
</dbReference>
<dbReference type="InterPro" id="IPR011006">
    <property type="entry name" value="CheY-like_superfamily"/>
</dbReference>
<evidence type="ECO:0000256" key="5">
    <source>
        <dbReference type="PROSITE-ProRule" id="PRU00169"/>
    </source>
</evidence>
<dbReference type="InterPro" id="IPR039420">
    <property type="entry name" value="WalR-like"/>
</dbReference>
<name>A0A1H1LDV9_9ACTN</name>
<dbReference type="SMART" id="SM00448">
    <property type="entry name" value="REC"/>
    <property type="match status" value="1"/>
</dbReference>
<feature type="modified residue" description="4-aspartylphosphate" evidence="5">
    <location>
        <position position="59"/>
    </location>
</feature>
<accession>A0A1H1LDV9</accession>
<protein>
    <submittedName>
        <fullName evidence="8">DNA-binding response regulator, NarL/FixJ family, contains REC and HTH domains</fullName>
    </submittedName>
</protein>
<dbReference type="OrthoDB" id="9808843at2"/>
<dbReference type="GO" id="GO:0006355">
    <property type="term" value="P:regulation of DNA-templated transcription"/>
    <property type="evidence" value="ECO:0007669"/>
    <property type="project" value="InterPro"/>
</dbReference>
<evidence type="ECO:0000256" key="2">
    <source>
        <dbReference type="ARBA" id="ARBA00023015"/>
    </source>
</evidence>